<dbReference type="PROSITE" id="PS50994">
    <property type="entry name" value="INTEGRASE"/>
    <property type="match status" value="1"/>
</dbReference>
<dbReference type="SUPFAM" id="SSF46689">
    <property type="entry name" value="Homeodomain-like"/>
    <property type="match status" value="1"/>
</dbReference>
<dbReference type="InterPro" id="IPR036397">
    <property type="entry name" value="RNaseH_sf"/>
</dbReference>
<dbReference type="SUPFAM" id="SSF53098">
    <property type="entry name" value="Ribonuclease H-like"/>
    <property type="match status" value="1"/>
</dbReference>
<sequence>MTSGIKYEREFKDRAVRLYAERRAEHQEESKAAALRHVAKIVGMPDDTLRTWTRRAEVDAGERPGVTSDMAADLRRLRRENAELRRANEILRTASAFFRGGARPPTAVIVAYIDAFRHRFGVEPICRVLTEKAGMKIAPCTYYAFKSRPPSARAVSDAAMARVIADVHRENYGCYGVLKMWHELNRRGHRIGRDRVGRLMRGAGLGGAVRGRRRTVTTVRDGAAPRHPDRVNRGWEVQAPNTVWVADFTYVWTHAGFCYVSFITDVASRMILGWKASMSKEAALVTDALAQALALRRRGGARFTTRGLVHHSDAGSQYTSIALTEKLVEAGIAGSIGTVGDALDNALMESTIGLYKTELIDADPRRSWTSRQCVESATAEWVHWFNHRRLHSSIGHRAPVEYEHNYHRNRTREPLSA</sequence>
<dbReference type="InterPro" id="IPR025948">
    <property type="entry name" value="HTH-like_dom"/>
</dbReference>
<feature type="coiled-coil region" evidence="2">
    <location>
        <begin position="67"/>
        <end position="94"/>
    </location>
</feature>
<dbReference type="Gene3D" id="3.30.420.10">
    <property type="entry name" value="Ribonuclease H-like superfamily/Ribonuclease H"/>
    <property type="match status" value="1"/>
</dbReference>
<comment type="function">
    <text evidence="1">Involved in the transposition of the insertion sequence.</text>
</comment>
<organism evidence="4 5">
    <name type="scientific">Arthrobacter halodurans</name>
    <dbReference type="NCBI Taxonomy" id="516699"/>
    <lineage>
        <taxon>Bacteria</taxon>
        <taxon>Bacillati</taxon>
        <taxon>Actinomycetota</taxon>
        <taxon>Actinomycetes</taxon>
        <taxon>Micrococcales</taxon>
        <taxon>Micrococcaceae</taxon>
        <taxon>Arthrobacter</taxon>
    </lineage>
</organism>
<comment type="caution">
    <text evidence="4">The sequence shown here is derived from an EMBL/GenBank/DDBJ whole genome shotgun (WGS) entry which is preliminary data.</text>
</comment>
<dbReference type="RefSeq" id="WP_373971877.1">
    <property type="nucleotide sequence ID" value="NZ_JBHDLJ010000006.1"/>
</dbReference>
<proteinExistence type="predicted"/>
<dbReference type="InterPro" id="IPR048020">
    <property type="entry name" value="Transpos_IS3"/>
</dbReference>
<dbReference type="InterPro" id="IPR009057">
    <property type="entry name" value="Homeodomain-like_sf"/>
</dbReference>
<dbReference type="Proteomes" id="UP001575652">
    <property type="component" value="Unassembled WGS sequence"/>
</dbReference>
<dbReference type="InterPro" id="IPR012337">
    <property type="entry name" value="RNaseH-like_sf"/>
</dbReference>
<dbReference type="Pfam" id="PF00665">
    <property type="entry name" value="rve"/>
    <property type="match status" value="1"/>
</dbReference>
<evidence type="ECO:0000256" key="2">
    <source>
        <dbReference type="SAM" id="Coils"/>
    </source>
</evidence>
<evidence type="ECO:0000313" key="4">
    <source>
        <dbReference type="EMBL" id="MFB0834702.1"/>
    </source>
</evidence>
<dbReference type="EMBL" id="JBHDLJ010000006">
    <property type="protein sequence ID" value="MFB0834702.1"/>
    <property type="molecule type" value="Genomic_DNA"/>
</dbReference>
<dbReference type="Gene3D" id="1.10.10.10">
    <property type="entry name" value="Winged helix-like DNA-binding domain superfamily/Winged helix DNA-binding domain"/>
    <property type="match status" value="1"/>
</dbReference>
<dbReference type="PANTHER" id="PTHR46889:SF5">
    <property type="entry name" value="INTEGRASE PROTEIN"/>
    <property type="match status" value="1"/>
</dbReference>
<dbReference type="InterPro" id="IPR001584">
    <property type="entry name" value="Integrase_cat-core"/>
</dbReference>
<evidence type="ECO:0000256" key="1">
    <source>
        <dbReference type="ARBA" id="ARBA00002286"/>
    </source>
</evidence>
<evidence type="ECO:0000313" key="5">
    <source>
        <dbReference type="Proteomes" id="UP001575652"/>
    </source>
</evidence>
<dbReference type="Pfam" id="PF13276">
    <property type="entry name" value="HTH_21"/>
    <property type="match status" value="1"/>
</dbReference>
<reference evidence="4 5" key="1">
    <citation type="submission" date="2024-09" db="EMBL/GenBank/DDBJ databases">
        <authorList>
            <person name="Salinas-Garcia M.A."/>
            <person name="Prieme A."/>
        </authorList>
    </citation>
    <scope>NUCLEOTIDE SEQUENCE [LARGE SCALE GENOMIC DNA]</scope>
    <source>
        <strain evidence="4 5">DSM 21081</strain>
    </source>
</reference>
<name>A0ABV4UM43_9MICC</name>
<gene>
    <name evidence="4" type="ORF">ACETWP_08890</name>
</gene>
<dbReference type="PANTHER" id="PTHR46889">
    <property type="entry name" value="TRANSPOSASE INSF FOR INSERTION SEQUENCE IS3B-RELATED"/>
    <property type="match status" value="1"/>
</dbReference>
<dbReference type="Pfam" id="PF13333">
    <property type="entry name" value="rve_2"/>
    <property type="match status" value="1"/>
</dbReference>
<feature type="domain" description="Integrase catalytic" evidence="3">
    <location>
        <begin position="236"/>
        <end position="407"/>
    </location>
</feature>
<protein>
    <submittedName>
        <fullName evidence="4">IS3 family transposase</fullName>
    </submittedName>
</protein>
<dbReference type="InterPro" id="IPR050900">
    <property type="entry name" value="Transposase_IS3/IS150/IS904"/>
</dbReference>
<keyword evidence="2" id="KW-0175">Coiled coil</keyword>
<dbReference type="InterPro" id="IPR036388">
    <property type="entry name" value="WH-like_DNA-bd_sf"/>
</dbReference>
<accession>A0ABV4UM43</accession>
<keyword evidence="5" id="KW-1185">Reference proteome</keyword>
<dbReference type="NCBIfam" id="NF033516">
    <property type="entry name" value="transpos_IS3"/>
    <property type="match status" value="1"/>
</dbReference>
<evidence type="ECO:0000259" key="3">
    <source>
        <dbReference type="PROSITE" id="PS50994"/>
    </source>
</evidence>